<dbReference type="PANTHER" id="PTHR19446">
    <property type="entry name" value="REVERSE TRANSCRIPTASES"/>
    <property type="match status" value="1"/>
</dbReference>
<feature type="compositionally biased region" description="Acidic residues" evidence="1">
    <location>
        <begin position="656"/>
        <end position="666"/>
    </location>
</feature>
<evidence type="ECO:0000313" key="3">
    <source>
        <dbReference type="EMBL" id="CAF2262242.1"/>
    </source>
</evidence>
<dbReference type="Pfam" id="PF00078">
    <property type="entry name" value="RVT_1"/>
    <property type="match status" value="1"/>
</dbReference>
<dbReference type="Proteomes" id="UP000663887">
    <property type="component" value="Unassembled WGS sequence"/>
</dbReference>
<evidence type="ECO:0000256" key="1">
    <source>
        <dbReference type="SAM" id="MobiDB-lite"/>
    </source>
</evidence>
<dbReference type="InterPro" id="IPR043502">
    <property type="entry name" value="DNA/RNA_pol_sf"/>
</dbReference>
<protein>
    <recommendedName>
        <fullName evidence="2">Reverse transcriptase domain-containing protein</fullName>
    </recommendedName>
</protein>
<dbReference type="PROSITE" id="PS50878">
    <property type="entry name" value="RT_POL"/>
    <property type="match status" value="1"/>
</dbReference>
<comment type="caution">
    <text evidence="3">The sequence shown here is derived from an EMBL/GenBank/DDBJ whole genome shotgun (WGS) entry which is preliminary data.</text>
</comment>
<name>A0A817AP12_9BILA</name>
<evidence type="ECO:0000313" key="4">
    <source>
        <dbReference type="Proteomes" id="UP000663887"/>
    </source>
</evidence>
<dbReference type="EMBL" id="CAJNRG010018758">
    <property type="protein sequence ID" value="CAF2262242.1"/>
    <property type="molecule type" value="Genomic_DNA"/>
</dbReference>
<dbReference type="InterPro" id="IPR000477">
    <property type="entry name" value="RT_dom"/>
</dbReference>
<sequence length="681" mass="78710">MSNSGFKYFSSEFPSMPRPQYLPTNHNNTMLTKLDDLLGKITEVNNHLSNIESKYSKFEQFMTEKQESDLLVKENLNLLSKESVEFKKDLVHHSLLIERHDNLFIKLIIPMFEDLFGLIASQNQDKKGNILDIDLKLKLERYLIQMKKAKERWKKAEILLQWADDQFLAQALPNSSISLRSNRIIDYAFVRGFNIDIQVYNGNTTSDHLPILSVIPLKVLQQKLGKNTHCQIVKESDLMCNIAADYYEEFFKASNIVRPHPYTDSPAIEYDNINEVIPEVKLDELINTVLAKKKKKSLDAHGISNYMFNFLDINYWSLLLKLYNHSFQKSVSPSAWKDTRMILLAKKDSICLPSLTRPISLLDSFQKIGEKLFLTRFRDLLYRRGLLPDSQSGFRERFRLQTHFRAAFDQLWFLGCIGKLRNLGIPSSFLNWIEVWLNNRRCFIEINGSKSRWFSIEKGGPQGSVLTPTLFITYNCDMCSSLSGCINHFFADDLAGIMAGQLGMNYSSQCLDLEKRIKVFLDNLDYYSCLSDQPINFNKTKAMFSARAIGHPKFVINFRQDTMDIIEWTSEYKYLGYIISPKLGWASTSILQLTVKALDNTISQAYSYASRLVCHINMYQQHQILSHLNQHNPDFDSDSDDSSDEEDKDTTGNCTDNEDSSENDEDYVSNRLFKVISTIFQ</sequence>
<dbReference type="SUPFAM" id="SSF56672">
    <property type="entry name" value="DNA/RNA polymerases"/>
    <property type="match status" value="1"/>
</dbReference>
<proteinExistence type="predicted"/>
<feature type="domain" description="Reverse transcriptase" evidence="2">
    <location>
        <begin position="325"/>
        <end position="579"/>
    </location>
</feature>
<feature type="compositionally biased region" description="Acidic residues" evidence="1">
    <location>
        <begin position="635"/>
        <end position="648"/>
    </location>
</feature>
<evidence type="ECO:0000259" key="2">
    <source>
        <dbReference type="PROSITE" id="PS50878"/>
    </source>
</evidence>
<organism evidence="3 4">
    <name type="scientific">Rotaria magnacalcarata</name>
    <dbReference type="NCBI Taxonomy" id="392030"/>
    <lineage>
        <taxon>Eukaryota</taxon>
        <taxon>Metazoa</taxon>
        <taxon>Spiralia</taxon>
        <taxon>Gnathifera</taxon>
        <taxon>Rotifera</taxon>
        <taxon>Eurotatoria</taxon>
        <taxon>Bdelloidea</taxon>
        <taxon>Philodinida</taxon>
        <taxon>Philodinidae</taxon>
        <taxon>Rotaria</taxon>
    </lineage>
</organism>
<gene>
    <name evidence="3" type="ORF">XDN619_LOCUS36240</name>
</gene>
<dbReference type="AlphaFoldDB" id="A0A817AP12"/>
<accession>A0A817AP12</accession>
<reference evidence="3" key="1">
    <citation type="submission" date="2021-02" db="EMBL/GenBank/DDBJ databases">
        <authorList>
            <person name="Nowell W R."/>
        </authorList>
    </citation>
    <scope>NUCLEOTIDE SEQUENCE</scope>
</reference>
<feature type="region of interest" description="Disordered" evidence="1">
    <location>
        <begin position="630"/>
        <end position="666"/>
    </location>
</feature>